<dbReference type="Proteomes" id="UP000078529">
    <property type="component" value="Unassembled WGS sequence"/>
</dbReference>
<evidence type="ECO:0000313" key="2">
    <source>
        <dbReference type="Proteomes" id="UP000078529"/>
    </source>
</evidence>
<dbReference type="Pfam" id="PF05521">
    <property type="entry name" value="Phage_HCP"/>
    <property type="match status" value="1"/>
</dbReference>
<gene>
    <name evidence="1" type="ORF">NS365_13045</name>
</gene>
<keyword evidence="2" id="KW-1185">Reference proteome</keyword>
<proteinExistence type="predicted"/>
<reference evidence="1 2" key="1">
    <citation type="journal article" date="2016" name="Front. Microbiol.">
        <title>Genomic Resource of Rice Seed Associated Bacteria.</title>
        <authorList>
            <person name="Midha S."/>
            <person name="Bansal K."/>
            <person name="Sharma S."/>
            <person name="Kumar N."/>
            <person name="Patil P.P."/>
            <person name="Chaudhry V."/>
            <person name="Patil P.B."/>
        </authorList>
    </citation>
    <scope>NUCLEOTIDE SEQUENCE [LARGE SCALE GENOMIC DNA]</scope>
    <source>
        <strain evidence="1 2">NS365</strain>
    </source>
</reference>
<dbReference type="Gene3D" id="2.40.10.270">
    <property type="entry name" value="Bacteriophage SPP1 head-tail adaptor protein"/>
    <property type="match status" value="1"/>
</dbReference>
<dbReference type="AlphaFoldDB" id="A0A175RND4"/>
<comment type="caution">
    <text evidence="1">The sequence shown here is derived from an EMBL/GenBank/DDBJ whole genome shotgun (WGS) entry which is preliminary data.</text>
</comment>
<organism evidence="1 2">
    <name type="scientific">Aureimonas ureilytica</name>
    <dbReference type="NCBI Taxonomy" id="401562"/>
    <lineage>
        <taxon>Bacteria</taxon>
        <taxon>Pseudomonadati</taxon>
        <taxon>Pseudomonadota</taxon>
        <taxon>Alphaproteobacteria</taxon>
        <taxon>Hyphomicrobiales</taxon>
        <taxon>Aurantimonadaceae</taxon>
        <taxon>Aureimonas</taxon>
    </lineage>
</organism>
<dbReference type="InterPro" id="IPR038666">
    <property type="entry name" value="SSP1_head-tail_sf"/>
</dbReference>
<dbReference type="NCBIfam" id="TIGR01563">
    <property type="entry name" value="gp16_SPP1"/>
    <property type="match status" value="1"/>
</dbReference>
<dbReference type="EMBL" id="LDQA01000028">
    <property type="protein sequence ID" value="KTR04961.1"/>
    <property type="molecule type" value="Genomic_DNA"/>
</dbReference>
<dbReference type="InterPro" id="IPR008767">
    <property type="entry name" value="Phage_SPP1_head-tail_adaptor"/>
</dbReference>
<sequence>MAMQFLDPSLLTQRAAIERNEPVADGFGGARDRWVEMAETSVRVEPLKAEAEERFGQRVGTLTHRVTLRFRAGLERGMAFRLRGRRLLIRSLLDPDETRRWLVCRCEEKT</sequence>
<name>A0A175RND4_9HYPH</name>
<evidence type="ECO:0000313" key="1">
    <source>
        <dbReference type="EMBL" id="KTR04961.1"/>
    </source>
</evidence>
<dbReference type="RefSeq" id="WP_058600720.1">
    <property type="nucleotide sequence ID" value="NZ_LDQA01000028.1"/>
</dbReference>
<accession>A0A175RND4</accession>
<dbReference type="PATRIC" id="fig|401562.4.peg.2394"/>
<evidence type="ECO:0008006" key="3">
    <source>
        <dbReference type="Google" id="ProtNLM"/>
    </source>
</evidence>
<protein>
    <recommendedName>
        <fullName evidence="3">Head-tail adaptor protein</fullName>
    </recommendedName>
</protein>